<proteinExistence type="predicted"/>
<dbReference type="AlphaFoldDB" id="A0A7J2TIC3"/>
<reference evidence="1" key="1">
    <citation type="journal article" date="2020" name="mSystems">
        <title>Genome- and Community-Level Interaction Insights into Carbon Utilization and Element Cycling Functions of Hydrothermarchaeota in Hydrothermal Sediment.</title>
        <authorList>
            <person name="Zhou Z."/>
            <person name="Liu Y."/>
            <person name="Xu W."/>
            <person name="Pan J."/>
            <person name="Luo Z.H."/>
            <person name="Li M."/>
        </authorList>
    </citation>
    <scope>NUCLEOTIDE SEQUENCE [LARGE SCALE GENOMIC DNA]</scope>
    <source>
        <strain evidence="1">SpSt-26</strain>
    </source>
</reference>
<dbReference type="EMBL" id="DSLA01000069">
    <property type="protein sequence ID" value="HEH35370.1"/>
    <property type="molecule type" value="Genomic_DNA"/>
</dbReference>
<sequence>MLTEYAAKIFSSFESLGRILERDGEDLVIYDDPLKVVIKKERIEFYVNEEFHGFVDKRVENLSEEVKFEAEMWLKALANLQFKRFSLRR</sequence>
<organism evidence="1">
    <name type="scientific">Archaeoglobus fulgidus</name>
    <dbReference type="NCBI Taxonomy" id="2234"/>
    <lineage>
        <taxon>Archaea</taxon>
        <taxon>Methanobacteriati</taxon>
        <taxon>Methanobacteriota</taxon>
        <taxon>Archaeoglobi</taxon>
        <taxon>Archaeoglobales</taxon>
        <taxon>Archaeoglobaceae</taxon>
        <taxon>Archaeoglobus</taxon>
    </lineage>
</organism>
<comment type="caution">
    <text evidence="1">The sequence shown here is derived from an EMBL/GenBank/DDBJ whole genome shotgun (WGS) entry which is preliminary data.</text>
</comment>
<protein>
    <submittedName>
        <fullName evidence="1">Uncharacterized protein</fullName>
    </submittedName>
</protein>
<gene>
    <name evidence="1" type="ORF">ENP88_04335</name>
</gene>
<accession>A0A7J2TIC3</accession>
<name>A0A7J2TIC3_ARCFL</name>
<evidence type="ECO:0000313" key="1">
    <source>
        <dbReference type="EMBL" id="HEH35370.1"/>
    </source>
</evidence>